<dbReference type="PANTHER" id="PTHR42736">
    <property type="entry name" value="PROTEIN-GLUTAMINE GAMMA-GLUTAMYLTRANSFERASE"/>
    <property type="match status" value="1"/>
</dbReference>
<dbReference type="Gene3D" id="3.10.620.30">
    <property type="match status" value="1"/>
</dbReference>
<sequence>MSPTSVAVRPKVTPKLDVASNWLLSALMLVGLGAAAAGLSSIISDAVWWFVIMTVALLVFAAGATVRSFARRRIWPSVATAVTAFGVITLMFAPSESLLALIPTPGTFERFGELQALGAASISRQAIPANADEGILFLLCVGVALIAVAMDTLAFTLRVPATAGVPMLVLLLVPSFVRSELDNGFSFVLTAAAWIAILLVGSRRPGRRMAAGIAVAAVTAGLVLPLALPPLESSQAGGESPAGFSTGINPIITLGDDLRRGTPSLALRYTSNEAEGQYLRLTALTDFSGRSWGDGDPEISPENSVDAIGAAPGLGPDVPVIAVTTDISVSNILSRWLPAPYAPTSVTGLVGVWAWDPDALTIRTELSSARGQQYTVESQRIAPSIDQLMAAGTTVESGFERYVQVPEDLPAVVGSTALEVTAAATSNYEKAVALQDYFRGGEFTYSEDAPVDNGYDGSGASVLDAFLAAKAGYCVHFSSAMASMARTLGMPARIAVGFTPGQGTLQDDGTTEYTVTTFNLHAWPELYFANIGWVRFEPTPGRGTVPEFAPLAVDDPATPGVDESVPAVVPTNAATAAPDLPAEKTPVDPDLQAAGFGSSTGAVPWWIVAVAALAAVLLVPAVARSVQRTRRLARVAAGSAETAWDELRDTADDLGLKTDRGLTPRQLRDDLRQHLSPSGVDALDRLRAAVESEAFAEHAGAPDAADVRTVIRSLRRSAGVWSAMLATFVPRSLASRWRPELVRA</sequence>
<dbReference type="AlphaFoldDB" id="A0A2C8ZY95"/>
<feature type="transmembrane region" description="Helical" evidence="1">
    <location>
        <begin position="209"/>
        <end position="228"/>
    </location>
</feature>
<feature type="transmembrane region" description="Helical" evidence="1">
    <location>
        <begin position="21"/>
        <end position="40"/>
    </location>
</feature>
<feature type="transmembrane region" description="Helical" evidence="1">
    <location>
        <begin position="46"/>
        <end position="66"/>
    </location>
</feature>
<keyword evidence="4" id="KW-1185">Reference proteome</keyword>
<dbReference type="Proteomes" id="UP000219440">
    <property type="component" value="Unassembled WGS sequence"/>
</dbReference>
<feature type="transmembrane region" description="Helical" evidence="1">
    <location>
        <begin position="78"/>
        <end position="102"/>
    </location>
</feature>
<keyword evidence="1" id="KW-1133">Transmembrane helix</keyword>
<organism evidence="3 4">
    <name type="scientific">Salinibacterium xinjiangense</name>
    <dbReference type="NCBI Taxonomy" id="386302"/>
    <lineage>
        <taxon>Bacteria</taxon>
        <taxon>Bacillati</taxon>
        <taxon>Actinomycetota</taxon>
        <taxon>Actinomycetes</taxon>
        <taxon>Micrococcales</taxon>
        <taxon>Microbacteriaceae</taxon>
        <taxon>Salinibacterium</taxon>
    </lineage>
</organism>
<dbReference type="Pfam" id="PF01841">
    <property type="entry name" value="Transglut_core"/>
    <property type="match status" value="1"/>
</dbReference>
<reference evidence="3 4" key="1">
    <citation type="submission" date="2017-09" db="EMBL/GenBank/DDBJ databases">
        <authorList>
            <person name="Ehlers B."/>
            <person name="Leendertz F.H."/>
        </authorList>
    </citation>
    <scope>NUCLEOTIDE SEQUENCE [LARGE SCALE GENOMIC DNA]</scope>
    <source>
        <strain evidence="3 4">CGMCC 1.05381</strain>
    </source>
</reference>
<feature type="transmembrane region" description="Helical" evidence="1">
    <location>
        <begin position="183"/>
        <end position="202"/>
    </location>
</feature>
<dbReference type="RefSeq" id="WP_179691887.1">
    <property type="nucleotide sequence ID" value="NZ_BMLC01000003.1"/>
</dbReference>
<evidence type="ECO:0000256" key="1">
    <source>
        <dbReference type="SAM" id="Phobius"/>
    </source>
</evidence>
<protein>
    <submittedName>
        <fullName evidence="3">Transglutaminase-like superfamily protein</fullName>
    </submittedName>
</protein>
<dbReference type="InterPro" id="IPR038765">
    <property type="entry name" value="Papain-like_cys_pep_sf"/>
</dbReference>
<gene>
    <name evidence="3" type="ORF">SAMN06296378_2388</name>
</gene>
<feature type="transmembrane region" description="Helical" evidence="1">
    <location>
        <begin position="134"/>
        <end position="150"/>
    </location>
</feature>
<feature type="transmembrane region" description="Helical" evidence="1">
    <location>
        <begin position="603"/>
        <end position="623"/>
    </location>
</feature>
<feature type="transmembrane region" description="Helical" evidence="1">
    <location>
        <begin position="157"/>
        <end position="177"/>
    </location>
</feature>
<dbReference type="SMART" id="SM00460">
    <property type="entry name" value="TGc"/>
    <property type="match status" value="1"/>
</dbReference>
<name>A0A2C8ZY95_9MICO</name>
<dbReference type="Pfam" id="PF11992">
    <property type="entry name" value="TgpA_N"/>
    <property type="match status" value="1"/>
</dbReference>
<dbReference type="InterPro" id="IPR002931">
    <property type="entry name" value="Transglutaminase-like"/>
</dbReference>
<dbReference type="InterPro" id="IPR052901">
    <property type="entry name" value="Bact_TGase-like"/>
</dbReference>
<dbReference type="InterPro" id="IPR021878">
    <property type="entry name" value="TgpA_N"/>
</dbReference>
<keyword evidence="1" id="KW-0812">Transmembrane</keyword>
<dbReference type="EMBL" id="OCST01000004">
    <property type="protein sequence ID" value="SOE71059.1"/>
    <property type="molecule type" value="Genomic_DNA"/>
</dbReference>
<accession>A0A2C8ZY95</accession>
<proteinExistence type="predicted"/>
<evidence type="ECO:0000313" key="3">
    <source>
        <dbReference type="EMBL" id="SOE71059.1"/>
    </source>
</evidence>
<keyword evidence="1" id="KW-0472">Membrane</keyword>
<feature type="domain" description="Transglutaminase-like" evidence="2">
    <location>
        <begin position="466"/>
        <end position="540"/>
    </location>
</feature>
<evidence type="ECO:0000313" key="4">
    <source>
        <dbReference type="Proteomes" id="UP000219440"/>
    </source>
</evidence>
<evidence type="ECO:0000259" key="2">
    <source>
        <dbReference type="SMART" id="SM00460"/>
    </source>
</evidence>
<dbReference type="SUPFAM" id="SSF54001">
    <property type="entry name" value="Cysteine proteinases"/>
    <property type="match status" value="1"/>
</dbReference>
<dbReference type="PANTHER" id="PTHR42736:SF1">
    <property type="entry name" value="PROTEIN-GLUTAMINE GAMMA-GLUTAMYLTRANSFERASE"/>
    <property type="match status" value="1"/>
</dbReference>